<proteinExistence type="predicted"/>
<reference evidence="1" key="1">
    <citation type="submission" date="2018-09" db="EMBL/GenBank/DDBJ databases">
        <title>Murine metabolic-syndrome-specific gut microbial biobank.</title>
        <authorList>
            <person name="Liu C."/>
        </authorList>
    </citation>
    <scope>NUCLEOTIDE SEQUENCE</scope>
    <source>
        <strain evidence="1">D42-62</strain>
    </source>
</reference>
<protein>
    <submittedName>
        <fullName evidence="1">Uncharacterized protein</fullName>
    </submittedName>
</protein>
<dbReference type="Proteomes" id="UP001154420">
    <property type="component" value="Unassembled WGS sequence"/>
</dbReference>
<dbReference type="RefSeq" id="WP_160560900.1">
    <property type="nucleotide sequence ID" value="NZ_QZDT01000025.1"/>
</dbReference>
<dbReference type="OrthoDB" id="2485429at2"/>
<accession>A0A9X5BGX7</accession>
<organism evidence="1 2">
    <name type="scientific">Parablautia muri</name>
    <dbReference type="NCBI Taxonomy" id="2320879"/>
    <lineage>
        <taxon>Bacteria</taxon>
        <taxon>Bacillati</taxon>
        <taxon>Bacillota</taxon>
        <taxon>Clostridia</taxon>
        <taxon>Lachnospirales</taxon>
        <taxon>Lachnospiraceae</taxon>
        <taxon>Parablautia</taxon>
    </lineage>
</organism>
<keyword evidence="2" id="KW-1185">Reference proteome</keyword>
<dbReference type="AlphaFoldDB" id="A0A9X5BGX7"/>
<dbReference type="EMBL" id="QZDT01000025">
    <property type="protein sequence ID" value="NBJ93844.1"/>
    <property type="molecule type" value="Genomic_DNA"/>
</dbReference>
<evidence type="ECO:0000313" key="1">
    <source>
        <dbReference type="EMBL" id="NBJ93844.1"/>
    </source>
</evidence>
<evidence type="ECO:0000313" key="2">
    <source>
        <dbReference type="Proteomes" id="UP001154420"/>
    </source>
</evidence>
<sequence>MSKNNVAITNEQESSAIKIKGIQAASLYRVTNNYKFVIKKKNEDGSYNGLKEYKKPFLDFGNAVINNSLFAKYVRKHGVIVNKFKGSYDFLMMKFDWGVDEDDSNKEDIKPAMTTQELRDYYYENDATVIWKTYDSKTGKEIKAKEKTITYQMLLRTPGKAKEGHCLFIKKELHNKVFNYLTMGLWERMPNVKGAKIVEMSAYAPLITATAIDYIQIPMENIFVLEDQKSSCYKKAIIVKAKEVEHTRKAKDYPAFEEYINQYGLTFYKKTADENPQLKYVERSKKALAGYGIDAALCPEKDVTYYKKGCCCDREQEKSEIANTLWDGMGIIDDSIFPENMEGFIYCRSHFFKSCLFRGNMQRYFKDYYGDDYDTAYETDMTGRRMKVTDIKVIVTENSLKWIKFLELMSKSGTIEDGFKYYSRVMKKDGEMFAIVKTAHSSKYDELQRSSFQMNNTLLTTDKSVLGEIAAPSIEYCNKLKTDDEAFLKYLEITGSARYSINNVLIALYRWNDEFRYMEWFKNKKKAKINEFKDQRLKLGKLFQYADNLVICGNPVAMLMAVTRQSYLDENCFIQAEDRIQCCTSRFGEGERLAGFRSPHNSPNNIVYLENVFPDAVRKYFPDLGDNVIIINGIGTDVQSRLNGQDLDTDSIYTTNQKDIVELAKKAYVEYPTIINNIKYGTNEYDKSMKSYSKMDANISSAQYNIGSASNIAQLALSYWFDSGCEDKELEDVFIICSVLAQVAIDSCKRSFEIKVGSELARIEKMQCMEHDPRYPVFYADVQEYNNKKKKGNKLEIKKSDVGFFNCPMDLLYQIIEDGIIDLRKHKELNTKTYREGEYGVKPIFEYKADKVKVDRKQYKKVIDIVKEYDMQISILNREGNTYHNERLNEFEICMEKLKNLTIKGDTMYTLIAYAFKSGNEDLRDSMLTVLYDKDKKAFLNCFKKTEKSSQKGAESIDFTGVFMIDYEERREKNVS</sequence>
<gene>
    <name evidence="1" type="ORF">D5281_14865</name>
</gene>
<name>A0A9X5BGX7_9FIRM</name>
<comment type="caution">
    <text evidence="1">The sequence shown here is derived from an EMBL/GenBank/DDBJ whole genome shotgun (WGS) entry which is preliminary data.</text>
</comment>